<proteinExistence type="predicted"/>
<evidence type="ECO:0000256" key="1">
    <source>
        <dbReference type="SAM" id="MobiDB-lite"/>
    </source>
</evidence>
<dbReference type="EMBL" id="AZHX01001490">
    <property type="protein sequence ID" value="ETX02838.1"/>
    <property type="molecule type" value="Genomic_DNA"/>
</dbReference>
<keyword evidence="3" id="KW-1185">Reference proteome</keyword>
<organism evidence="2 3">
    <name type="scientific">Candidatus Entotheonella gemina</name>
    <dbReference type="NCBI Taxonomy" id="1429439"/>
    <lineage>
        <taxon>Bacteria</taxon>
        <taxon>Pseudomonadati</taxon>
        <taxon>Nitrospinota/Tectimicrobiota group</taxon>
        <taxon>Candidatus Tectimicrobiota</taxon>
        <taxon>Candidatus Entotheonellia</taxon>
        <taxon>Candidatus Entotheonellales</taxon>
        <taxon>Candidatus Entotheonellaceae</taxon>
        <taxon>Candidatus Entotheonella</taxon>
    </lineage>
</organism>
<name>W4LY75_9BACT</name>
<dbReference type="Proteomes" id="UP000019140">
    <property type="component" value="Unassembled WGS sequence"/>
</dbReference>
<protein>
    <submittedName>
        <fullName evidence="2">Uncharacterized protein</fullName>
    </submittedName>
</protein>
<feature type="region of interest" description="Disordered" evidence="1">
    <location>
        <begin position="1"/>
        <end position="32"/>
    </location>
</feature>
<evidence type="ECO:0000313" key="2">
    <source>
        <dbReference type="EMBL" id="ETX02838.1"/>
    </source>
</evidence>
<gene>
    <name evidence="2" type="ORF">ETSY2_34735</name>
</gene>
<sequence>MKEVDNEASKATLLMPDPSAYVMQPGDRVMTK</sequence>
<dbReference type="HOGENOM" id="CLU_3388641_0_0_7"/>
<reference evidence="2 3" key="1">
    <citation type="journal article" date="2014" name="Nature">
        <title>An environmental bacterial taxon with a large and distinct metabolic repertoire.</title>
        <authorList>
            <person name="Wilson M.C."/>
            <person name="Mori T."/>
            <person name="Ruckert C."/>
            <person name="Uria A.R."/>
            <person name="Helf M.J."/>
            <person name="Takada K."/>
            <person name="Gernert C."/>
            <person name="Steffens U.A."/>
            <person name="Heycke N."/>
            <person name="Schmitt S."/>
            <person name="Rinke C."/>
            <person name="Helfrich E.J."/>
            <person name="Brachmann A.O."/>
            <person name="Gurgui C."/>
            <person name="Wakimoto T."/>
            <person name="Kracht M."/>
            <person name="Crusemann M."/>
            <person name="Hentschel U."/>
            <person name="Abe I."/>
            <person name="Matsunaga S."/>
            <person name="Kalinowski J."/>
            <person name="Takeyama H."/>
            <person name="Piel J."/>
        </authorList>
    </citation>
    <scope>NUCLEOTIDE SEQUENCE [LARGE SCALE GENOMIC DNA]</scope>
    <source>
        <strain evidence="3">TSY2</strain>
    </source>
</reference>
<dbReference type="AlphaFoldDB" id="W4LY75"/>
<accession>W4LY75</accession>
<evidence type="ECO:0000313" key="3">
    <source>
        <dbReference type="Proteomes" id="UP000019140"/>
    </source>
</evidence>
<comment type="caution">
    <text evidence="2">The sequence shown here is derived from an EMBL/GenBank/DDBJ whole genome shotgun (WGS) entry which is preliminary data.</text>
</comment>